<dbReference type="InterPro" id="IPR016796">
    <property type="entry name" value="UCP021774"/>
</dbReference>
<reference evidence="3" key="1">
    <citation type="submission" date="2016-10" db="EMBL/GenBank/DDBJ databases">
        <authorList>
            <person name="Varghese N."/>
            <person name="Submissions S."/>
        </authorList>
    </citation>
    <scope>NUCLEOTIDE SEQUENCE [LARGE SCALE GENOMIC DNA]</scope>
    <source>
        <strain evidence="3">DSM 16108</strain>
    </source>
</reference>
<sequence length="128" mass="14570">MDFKYEVKTNKSFQTAIEDITDSLKEREFGVLYQVNFKEKIKSKGLEFSSDFEVLEVCNPGQAKEVLEKHTEAGYFLPCKVVVYEKRDEVYIGLLKPTILIGLIEDDGLKTIAEEVENTLKEAIQAAV</sequence>
<dbReference type="Gene3D" id="3.30.310.70">
    <property type="entry name" value="TT1751-like domain"/>
    <property type="match status" value="1"/>
</dbReference>
<evidence type="ECO:0000313" key="2">
    <source>
        <dbReference type="EMBL" id="SFK28610.1"/>
    </source>
</evidence>
<dbReference type="OrthoDB" id="9791067at2"/>
<dbReference type="PANTHER" id="PTHR38342:SF1">
    <property type="entry name" value="SLR5037 PROTEIN"/>
    <property type="match status" value="1"/>
</dbReference>
<dbReference type="SUPFAM" id="SSF103247">
    <property type="entry name" value="TT1751-like"/>
    <property type="match status" value="1"/>
</dbReference>
<dbReference type="Pfam" id="PF03625">
    <property type="entry name" value="DUF302"/>
    <property type="match status" value="1"/>
</dbReference>
<dbReference type="PIRSF" id="PIRSF021774">
    <property type="entry name" value="UCP021774"/>
    <property type="match status" value="1"/>
</dbReference>
<dbReference type="InterPro" id="IPR005180">
    <property type="entry name" value="DUF302"/>
</dbReference>
<dbReference type="RefSeq" id="WP_072693769.1">
    <property type="nucleotide sequence ID" value="NZ_FOSJ01000020.1"/>
</dbReference>
<feature type="domain" description="DUF302" evidence="1">
    <location>
        <begin position="36"/>
        <end position="97"/>
    </location>
</feature>
<evidence type="ECO:0000259" key="1">
    <source>
        <dbReference type="Pfam" id="PF03625"/>
    </source>
</evidence>
<proteinExistence type="predicted"/>
<gene>
    <name evidence="2" type="ORF">SAMN04488569_102031</name>
</gene>
<dbReference type="InterPro" id="IPR035923">
    <property type="entry name" value="TT1751-like_sf"/>
</dbReference>
<dbReference type="AlphaFoldDB" id="A0A1I3YA34"/>
<organism evidence="2 3">
    <name type="scientific">Marinilactibacillus piezotolerans</name>
    <dbReference type="NCBI Taxonomy" id="258723"/>
    <lineage>
        <taxon>Bacteria</taxon>
        <taxon>Bacillati</taxon>
        <taxon>Bacillota</taxon>
        <taxon>Bacilli</taxon>
        <taxon>Lactobacillales</taxon>
        <taxon>Carnobacteriaceae</taxon>
        <taxon>Marinilactibacillus</taxon>
    </lineage>
</organism>
<dbReference type="Proteomes" id="UP000199589">
    <property type="component" value="Unassembled WGS sequence"/>
</dbReference>
<dbReference type="PANTHER" id="PTHR38342">
    <property type="entry name" value="SLR5037 PROTEIN"/>
    <property type="match status" value="1"/>
</dbReference>
<dbReference type="CDD" id="cd14797">
    <property type="entry name" value="DUF302"/>
    <property type="match status" value="1"/>
</dbReference>
<keyword evidence="3" id="KW-1185">Reference proteome</keyword>
<dbReference type="EMBL" id="FOSJ01000020">
    <property type="protein sequence ID" value="SFK28610.1"/>
    <property type="molecule type" value="Genomic_DNA"/>
</dbReference>
<accession>A0A1I3YA34</accession>
<name>A0A1I3YA34_9LACT</name>
<protein>
    <submittedName>
        <fullName evidence="2">Uncharacterized conserved protein, DUF302 family</fullName>
    </submittedName>
</protein>
<evidence type="ECO:0000313" key="3">
    <source>
        <dbReference type="Proteomes" id="UP000199589"/>
    </source>
</evidence>